<sequence>MGFSSAMILNWLHFWDVALALMGLFIFSCLLQRFTNKNGPMLWPVLGIAPSIFLNAHTIYDWVTMALIKAGGTFHYKGVWFGGSHGIITLDPSNIEYMLKTRFSNFPKGKYYRERFHDLLGDGIFNADNELWKEQRRLATSEMHSGRFVEYSFFSMQELVHKKLLKLMEKVVVSGCSIDLHEVLLRFTFDNICSVALGADSGCLELDLPQSPFVKAFEEATELTMFRFMVPPFVWKPMKLFGIGFEKRLKEATKIVHYFAENTVKDRRGELKRLGSLKDRFDLLSRLMDSEKQHFSDKFLSDFCISFILAGRDTSSVGLAWFFWLVQKHPEVENKILKEINEILGQRQCTEKESPDGDTVFTVEELKKMVYLQAVLS</sequence>
<dbReference type="GO" id="GO:0004497">
    <property type="term" value="F:monooxygenase activity"/>
    <property type="evidence" value="ECO:0007669"/>
    <property type="project" value="UniProtKB-KW"/>
</dbReference>
<dbReference type="SUPFAM" id="SSF48264">
    <property type="entry name" value="Cytochrome P450"/>
    <property type="match status" value="1"/>
</dbReference>
<evidence type="ECO:0000256" key="3">
    <source>
        <dbReference type="ARBA" id="ARBA00022617"/>
    </source>
</evidence>
<feature type="transmembrane region" description="Helical" evidence="8">
    <location>
        <begin position="12"/>
        <end position="31"/>
    </location>
</feature>
<dbReference type="PRINTS" id="PR00463">
    <property type="entry name" value="EP450I"/>
</dbReference>
<keyword evidence="4" id="KW-0479">Metal-binding</keyword>
<dbReference type="AlphaFoldDB" id="A0A2P6R114"/>
<dbReference type="EC" id="1.14.15.3" evidence="9"/>
<accession>A0A2P6R114</accession>
<keyword evidence="8" id="KW-1133">Transmembrane helix</keyword>
<keyword evidence="8" id="KW-0472">Membrane</keyword>
<evidence type="ECO:0000313" key="10">
    <source>
        <dbReference type="Proteomes" id="UP000238479"/>
    </source>
</evidence>
<proteinExistence type="inferred from homology"/>
<organism evidence="9 10">
    <name type="scientific">Rosa chinensis</name>
    <name type="common">China rose</name>
    <dbReference type="NCBI Taxonomy" id="74649"/>
    <lineage>
        <taxon>Eukaryota</taxon>
        <taxon>Viridiplantae</taxon>
        <taxon>Streptophyta</taxon>
        <taxon>Embryophyta</taxon>
        <taxon>Tracheophyta</taxon>
        <taxon>Spermatophyta</taxon>
        <taxon>Magnoliopsida</taxon>
        <taxon>eudicotyledons</taxon>
        <taxon>Gunneridae</taxon>
        <taxon>Pentapetalae</taxon>
        <taxon>rosids</taxon>
        <taxon>fabids</taxon>
        <taxon>Rosales</taxon>
        <taxon>Rosaceae</taxon>
        <taxon>Rosoideae</taxon>
        <taxon>Rosoideae incertae sedis</taxon>
        <taxon>Rosa</taxon>
    </lineage>
</organism>
<comment type="cofactor">
    <cofactor evidence="1">
        <name>heme</name>
        <dbReference type="ChEBI" id="CHEBI:30413"/>
    </cofactor>
</comment>
<evidence type="ECO:0000256" key="6">
    <source>
        <dbReference type="ARBA" id="ARBA00023004"/>
    </source>
</evidence>
<keyword evidence="5 9" id="KW-0560">Oxidoreductase</keyword>
<keyword evidence="8" id="KW-0812">Transmembrane</keyword>
<evidence type="ECO:0000256" key="5">
    <source>
        <dbReference type="ARBA" id="ARBA00023002"/>
    </source>
</evidence>
<dbReference type="Gramene" id="PRQ40120">
    <property type="protein sequence ID" value="PRQ40120"/>
    <property type="gene ID" value="RchiOBHm_Chr4g0432631"/>
</dbReference>
<dbReference type="STRING" id="74649.A0A2P6R114"/>
<keyword evidence="3" id="KW-0349">Heme</keyword>
<dbReference type="EMBL" id="PDCK01000042">
    <property type="protein sequence ID" value="PRQ40120.1"/>
    <property type="molecule type" value="Genomic_DNA"/>
</dbReference>
<dbReference type="InterPro" id="IPR036396">
    <property type="entry name" value="Cyt_P450_sf"/>
</dbReference>
<keyword evidence="7 9" id="KW-0503">Monooxygenase</keyword>
<evidence type="ECO:0000256" key="4">
    <source>
        <dbReference type="ARBA" id="ARBA00022723"/>
    </source>
</evidence>
<dbReference type="Gene3D" id="1.10.630.10">
    <property type="entry name" value="Cytochrome P450"/>
    <property type="match status" value="1"/>
</dbReference>
<dbReference type="PANTHER" id="PTHR24296">
    <property type="entry name" value="CYTOCHROME P450"/>
    <property type="match status" value="1"/>
</dbReference>
<evidence type="ECO:0000256" key="2">
    <source>
        <dbReference type="ARBA" id="ARBA00010617"/>
    </source>
</evidence>
<dbReference type="GO" id="GO:0005506">
    <property type="term" value="F:iron ion binding"/>
    <property type="evidence" value="ECO:0007669"/>
    <property type="project" value="InterPro"/>
</dbReference>
<dbReference type="Proteomes" id="UP000238479">
    <property type="component" value="Chromosome 4"/>
</dbReference>
<gene>
    <name evidence="9" type="ORF">RchiOBHm_Chr4g0432631</name>
</gene>
<name>A0A2P6R114_ROSCH</name>
<evidence type="ECO:0000256" key="8">
    <source>
        <dbReference type="SAM" id="Phobius"/>
    </source>
</evidence>
<dbReference type="Pfam" id="PF00067">
    <property type="entry name" value="p450"/>
    <property type="match status" value="1"/>
</dbReference>
<evidence type="ECO:0000313" key="9">
    <source>
        <dbReference type="EMBL" id="PRQ40120.1"/>
    </source>
</evidence>
<dbReference type="GO" id="GO:0020037">
    <property type="term" value="F:heme binding"/>
    <property type="evidence" value="ECO:0007669"/>
    <property type="project" value="InterPro"/>
</dbReference>
<keyword evidence="6" id="KW-0408">Iron</keyword>
<comment type="caution">
    <text evidence="9">The sequence shown here is derived from an EMBL/GenBank/DDBJ whole genome shotgun (WGS) entry which is preliminary data.</text>
</comment>
<dbReference type="OMA" id="FHKVMDE"/>
<evidence type="ECO:0000256" key="1">
    <source>
        <dbReference type="ARBA" id="ARBA00001971"/>
    </source>
</evidence>
<dbReference type="GO" id="GO:0016705">
    <property type="term" value="F:oxidoreductase activity, acting on paired donors, with incorporation or reduction of molecular oxygen"/>
    <property type="evidence" value="ECO:0007669"/>
    <property type="project" value="InterPro"/>
</dbReference>
<dbReference type="InterPro" id="IPR001128">
    <property type="entry name" value="Cyt_P450"/>
</dbReference>
<dbReference type="InterPro" id="IPR002401">
    <property type="entry name" value="Cyt_P450_E_grp-I"/>
</dbReference>
<protein>
    <submittedName>
        <fullName evidence="9">Putative alkane 1-monooxygenase</fullName>
        <ecNumber evidence="9">1.14.15.3</ecNumber>
    </submittedName>
</protein>
<keyword evidence="10" id="KW-1185">Reference proteome</keyword>
<evidence type="ECO:0000256" key="7">
    <source>
        <dbReference type="ARBA" id="ARBA00023033"/>
    </source>
</evidence>
<comment type="similarity">
    <text evidence="2">Belongs to the cytochrome P450 family.</text>
</comment>
<reference evidence="9 10" key="1">
    <citation type="journal article" date="2018" name="Nat. Genet.">
        <title>The Rosa genome provides new insights in the design of modern roses.</title>
        <authorList>
            <person name="Bendahmane M."/>
        </authorList>
    </citation>
    <scope>NUCLEOTIDE SEQUENCE [LARGE SCALE GENOMIC DNA]</scope>
    <source>
        <strain evidence="10">cv. Old Blush</strain>
    </source>
</reference>